<keyword evidence="1" id="KW-0812">Transmembrane</keyword>
<keyword evidence="1" id="KW-0472">Membrane</keyword>
<evidence type="ECO:0000313" key="3">
    <source>
        <dbReference type="Proteomes" id="UP000683246"/>
    </source>
</evidence>
<dbReference type="KEGG" id="vpy:HZI73_19895"/>
<sequence length="76" mass="8031">MQQRKLEGLLSIVLGSLGLILWLLPIAGIGVSILGLTLGIIAYGSYNKYLGISGIMINVIVLLLIIIRSGLVALLT</sequence>
<protein>
    <submittedName>
        <fullName evidence="2">Uncharacterized protein</fullName>
    </submittedName>
</protein>
<proteinExistence type="predicted"/>
<organism evidence="2 3">
    <name type="scientific">Vallitalea pronyensis</name>
    <dbReference type="NCBI Taxonomy" id="1348613"/>
    <lineage>
        <taxon>Bacteria</taxon>
        <taxon>Bacillati</taxon>
        <taxon>Bacillota</taxon>
        <taxon>Clostridia</taxon>
        <taxon>Lachnospirales</taxon>
        <taxon>Vallitaleaceae</taxon>
        <taxon>Vallitalea</taxon>
    </lineage>
</organism>
<accession>A0A8J8MMT5</accession>
<feature type="transmembrane region" description="Helical" evidence="1">
    <location>
        <begin position="49"/>
        <end position="75"/>
    </location>
</feature>
<evidence type="ECO:0000256" key="1">
    <source>
        <dbReference type="SAM" id="Phobius"/>
    </source>
</evidence>
<reference evidence="2" key="1">
    <citation type="submission" date="2020-07" db="EMBL/GenBank/DDBJ databases">
        <title>Vallitalea pronyensis genome.</title>
        <authorList>
            <person name="Postec A."/>
        </authorList>
    </citation>
    <scope>NUCLEOTIDE SEQUENCE</scope>
    <source>
        <strain evidence="2">FatNI3</strain>
    </source>
</reference>
<dbReference type="EMBL" id="CP058649">
    <property type="protein sequence ID" value="QUI24421.1"/>
    <property type="molecule type" value="Genomic_DNA"/>
</dbReference>
<name>A0A8J8MMT5_9FIRM</name>
<keyword evidence="3" id="KW-1185">Reference proteome</keyword>
<dbReference type="RefSeq" id="WP_212695116.1">
    <property type="nucleotide sequence ID" value="NZ_CP058649.1"/>
</dbReference>
<dbReference type="Proteomes" id="UP000683246">
    <property type="component" value="Chromosome"/>
</dbReference>
<dbReference type="AlphaFoldDB" id="A0A8J8MMT5"/>
<gene>
    <name evidence="2" type="ORF">HZI73_19895</name>
</gene>
<keyword evidence="1" id="KW-1133">Transmembrane helix</keyword>
<evidence type="ECO:0000313" key="2">
    <source>
        <dbReference type="EMBL" id="QUI24421.1"/>
    </source>
</evidence>
<feature type="transmembrane region" description="Helical" evidence="1">
    <location>
        <begin position="12"/>
        <end position="43"/>
    </location>
</feature>